<evidence type="ECO:0000256" key="1">
    <source>
        <dbReference type="ARBA" id="ARBA00010838"/>
    </source>
</evidence>
<dbReference type="AlphaFoldDB" id="A0A4C1V190"/>
<sequence>MEYITDTSEPKNVRKFPEGFKFGVATASYQIEGAWDADGKIILLYSTQSLVLEPPTRNQCVMEAADSHRPRYGDIVRADGLTRCWRQGACDSDHYTRFTPRTTLLVFIVRFRCKTPSVWDHMCHQNPSFIVDGTSGDVACNSYRFYERDIEMVKFMNVDFYRFSISWPRILPNGFANHVNSKGVDYYNKIIDRLIELGVEPVATIFHWDLPQNLQDLGGWTNPNVAEWFEDYARVLYENFGDRVKTWITINEPKQICVYGYGMNIMAPAMNIGGIAEYMSIKNMLLAHARAWHLYDREFREKQKGVCGITIATDFRRGASEELDDVEAGLDAIEFEIGLYSHPIFSSKGGFPERVVKRIAKRSKDQGFPRSRLPDLSREEAEFIRGTSDFFGFNHYSTRFYTRKSWMEGKFPVPSYADDLGAEGSYLEDVYNFEKGAMPHTTRVVLCSMVNVSCRSLGGWGSGSLFIA</sequence>
<evidence type="ECO:0000313" key="5">
    <source>
        <dbReference type="EMBL" id="GBP32558.1"/>
    </source>
</evidence>
<dbReference type="InterPro" id="IPR017853">
    <property type="entry name" value="GH"/>
</dbReference>
<dbReference type="Proteomes" id="UP000299102">
    <property type="component" value="Unassembled WGS sequence"/>
</dbReference>
<dbReference type="STRING" id="151549.A0A4C1V190"/>
<dbReference type="PANTHER" id="PTHR10353">
    <property type="entry name" value="GLYCOSYL HYDROLASE"/>
    <property type="match status" value="1"/>
</dbReference>
<dbReference type="Gene3D" id="3.20.20.80">
    <property type="entry name" value="Glycosidases"/>
    <property type="match status" value="2"/>
</dbReference>
<dbReference type="Pfam" id="PF00232">
    <property type="entry name" value="Glyco_hydro_1"/>
    <property type="match status" value="2"/>
</dbReference>
<dbReference type="InterPro" id="IPR033132">
    <property type="entry name" value="GH_1_N_CS"/>
</dbReference>
<organism evidence="5 6">
    <name type="scientific">Eumeta variegata</name>
    <name type="common">Bagworm moth</name>
    <name type="synonym">Eumeta japonica</name>
    <dbReference type="NCBI Taxonomy" id="151549"/>
    <lineage>
        <taxon>Eukaryota</taxon>
        <taxon>Metazoa</taxon>
        <taxon>Ecdysozoa</taxon>
        <taxon>Arthropoda</taxon>
        <taxon>Hexapoda</taxon>
        <taxon>Insecta</taxon>
        <taxon>Pterygota</taxon>
        <taxon>Neoptera</taxon>
        <taxon>Endopterygota</taxon>
        <taxon>Lepidoptera</taxon>
        <taxon>Glossata</taxon>
        <taxon>Ditrysia</taxon>
        <taxon>Tineoidea</taxon>
        <taxon>Psychidae</taxon>
        <taxon>Oiketicinae</taxon>
        <taxon>Eumeta</taxon>
    </lineage>
</organism>
<comment type="similarity">
    <text evidence="1 4">Belongs to the glycosyl hydrolase 1 family.</text>
</comment>
<comment type="caution">
    <text evidence="5">The sequence shown here is derived from an EMBL/GenBank/DDBJ whole genome shotgun (WGS) entry which is preliminary data.</text>
</comment>
<dbReference type="GO" id="GO:0005975">
    <property type="term" value="P:carbohydrate metabolic process"/>
    <property type="evidence" value="ECO:0007669"/>
    <property type="project" value="InterPro"/>
</dbReference>
<dbReference type="PROSITE" id="PS00653">
    <property type="entry name" value="GLYCOSYL_HYDROL_F1_2"/>
    <property type="match status" value="1"/>
</dbReference>
<keyword evidence="6" id="KW-1185">Reference proteome</keyword>
<keyword evidence="2" id="KW-0378">Hydrolase</keyword>
<dbReference type="InterPro" id="IPR001360">
    <property type="entry name" value="Glyco_hydro_1"/>
</dbReference>
<evidence type="ECO:0000313" key="6">
    <source>
        <dbReference type="Proteomes" id="UP000299102"/>
    </source>
</evidence>
<dbReference type="OrthoDB" id="65569at2759"/>
<evidence type="ECO:0000256" key="4">
    <source>
        <dbReference type="RuleBase" id="RU003690"/>
    </source>
</evidence>
<gene>
    <name evidence="5" type="ORF">EVAR_23970_1</name>
</gene>
<dbReference type="PANTHER" id="PTHR10353:SF36">
    <property type="entry name" value="LP05116P"/>
    <property type="match status" value="1"/>
</dbReference>
<accession>A0A4C1V190</accession>
<evidence type="ECO:0000256" key="2">
    <source>
        <dbReference type="ARBA" id="ARBA00022801"/>
    </source>
</evidence>
<dbReference type="SUPFAM" id="SSF51445">
    <property type="entry name" value="(Trans)glycosidases"/>
    <property type="match status" value="2"/>
</dbReference>
<evidence type="ECO:0000256" key="3">
    <source>
        <dbReference type="ARBA" id="ARBA00023295"/>
    </source>
</evidence>
<dbReference type="GO" id="GO:0008422">
    <property type="term" value="F:beta-glucosidase activity"/>
    <property type="evidence" value="ECO:0007669"/>
    <property type="project" value="TreeGrafter"/>
</dbReference>
<proteinExistence type="inferred from homology"/>
<keyword evidence="3" id="KW-0326">Glycosidase</keyword>
<reference evidence="5 6" key="1">
    <citation type="journal article" date="2019" name="Commun. Biol.">
        <title>The bagworm genome reveals a unique fibroin gene that provides high tensile strength.</title>
        <authorList>
            <person name="Kono N."/>
            <person name="Nakamura H."/>
            <person name="Ohtoshi R."/>
            <person name="Tomita M."/>
            <person name="Numata K."/>
            <person name="Arakawa K."/>
        </authorList>
    </citation>
    <scope>NUCLEOTIDE SEQUENCE [LARGE SCALE GENOMIC DNA]</scope>
</reference>
<protein>
    <submittedName>
        <fullName evidence="5">Myrosinase 1</fullName>
    </submittedName>
</protein>
<name>A0A4C1V190_EUMVA</name>
<dbReference type="EMBL" id="BGZK01000261">
    <property type="protein sequence ID" value="GBP32558.1"/>
    <property type="molecule type" value="Genomic_DNA"/>
</dbReference>